<keyword evidence="2" id="KW-0472">Membrane</keyword>
<evidence type="ECO:0000256" key="1">
    <source>
        <dbReference type="SAM" id="MobiDB-lite"/>
    </source>
</evidence>
<dbReference type="AlphaFoldDB" id="A0A5M6IYT5"/>
<keyword evidence="2" id="KW-0812">Transmembrane</keyword>
<gene>
    <name evidence="3" type="ORF">F1189_05400</name>
</gene>
<evidence type="ECO:0000256" key="2">
    <source>
        <dbReference type="SAM" id="Phobius"/>
    </source>
</evidence>
<comment type="caution">
    <text evidence="3">The sequence shown here is derived from an EMBL/GenBank/DDBJ whole genome shotgun (WGS) entry which is preliminary data.</text>
</comment>
<evidence type="ECO:0000313" key="4">
    <source>
        <dbReference type="Proteomes" id="UP000325255"/>
    </source>
</evidence>
<keyword evidence="4" id="KW-1185">Reference proteome</keyword>
<feature type="transmembrane region" description="Helical" evidence="2">
    <location>
        <begin position="18"/>
        <end position="36"/>
    </location>
</feature>
<dbReference type="Proteomes" id="UP000325255">
    <property type="component" value="Unassembled WGS sequence"/>
</dbReference>
<feature type="region of interest" description="Disordered" evidence="1">
    <location>
        <begin position="66"/>
        <end position="85"/>
    </location>
</feature>
<protein>
    <submittedName>
        <fullName evidence="3">Uncharacterized protein</fullName>
    </submittedName>
</protein>
<dbReference type="EMBL" id="VWPK01000006">
    <property type="protein sequence ID" value="KAA5613492.1"/>
    <property type="molecule type" value="Genomic_DNA"/>
</dbReference>
<accession>A0A5M6IYT5</accession>
<dbReference type="RefSeq" id="WP_150039603.1">
    <property type="nucleotide sequence ID" value="NZ_OW485601.1"/>
</dbReference>
<name>A0A5M6IYT5_9PROT</name>
<proteinExistence type="predicted"/>
<dbReference type="OrthoDB" id="7221887at2"/>
<reference evidence="3 4" key="1">
    <citation type="submission" date="2019-09" db="EMBL/GenBank/DDBJ databases">
        <title>Genome sequence of Rhodovastum atsumiense, a diverse member of the Acetobacteraceae family of non-sulfur purple photosynthetic bacteria.</title>
        <authorList>
            <person name="Meyer T."/>
            <person name="Kyndt J."/>
        </authorList>
    </citation>
    <scope>NUCLEOTIDE SEQUENCE [LARGE SCALE GENOMIC DNA]</scope>
    <source>
        <strain evidence="3 4">DSM 21279</strain>
    </source>
</reference>
<organism evidence="3 4">
    <name type="scientific">Rhodovastum atsumiense</name>
    <dbReference type="NCBI Taxonomy" id="504468"/>
    <lineage>
        <taxon>Bacteria</taxon>
        <taxon>Pseudomonadati</taxon>
        <taxon>Pseudomonadota</taxon>
        <taxon>Alphaproteobacteria</taxon>
        <taxon>Acetobacterales</taxon>
        <taxon>Acetobacteraceae</taxon>
        <taxon>Rhodovastum</taxon>
    </lineage>
</organism>
<evidence type="ECO:0000313" key="3">
    <source>
        <dbReference type="EMBL" id="KAA5613492.1"/>
    </source>
</evidence>
<sequence>MDITTVVTAVLGLVPAEYGVPMLTLCGASAIIAALWPRPADGSRWLPLYQLVNALGANILHARNAPNTAMPTTPASTAGAPAGRP</sequence>
<keyword evidence="2" id="KW-1133">Transmembrane helix</keyword>